<dbReference type="Proteomes" id="UP000271098">
    <property type="component" value="Unassembled WGS sequence"/>
</dbReference>
<dbReference type="EMBL" id="UYRT01006498">
    <property type="protein sequence ID" value="VDK40663.1"/>
    <property type="molecule type" value="Genomic_DNA"/>
</dbReference>
<keyword evidence="2" id="KW-1185">Reference proteome</keyword>
<organism evidence="1 2">
    <name type="scientific">Gongylonema pulchrum</name>
    <dbReference type="NCBI Taxonomy" id="637853"/>
    <lineage>
        <taxon>Eukaryota</taxon>
        <taxon>Metazoa</taxon>
        <taxon>Ecdysozoa</taxon>
        <taxon>Nematoda</taxon>
        <taxon>Chromadorea</taxon>
        <taxon>Rhabditida</taxon>
        <taxon>Spirurina</taxon>
        <taxon>Spiruromorpha</taxon>
        <taxon>Spiruroidea</taxon>
        <taxon>Gongylonematidae</taxon>
        <taxon>Gongylonema</taxon>
    </lineage>
</organism>
<reference evidence="1 2" key="1">
    <citation type="submission" date="2018-11" db="EMBL/GenBank/DDBJ databases">
        <authorList>
            <consortium name="Pathogen Informatics"/>
        </authorList>
    </citation>
    <scope>NUCLEOTIDE SEQUENCE [LARGE SCALE GENOMIC DNA]</scope>
</reference>
<gene>
    <name evidence="1" type="ORF">GPUH_LOCUS3710</name>
</gene>
<name>A0A3P6QDZ3_9BILA</name>
<dbReference type="OrthoDB" id="21128at2759"/>
<protein>
    <submittedName>
        <fullName evidence="1">Uncharacterized protein</fullName>
    </submittedName>
</protein>
<proteinExistence type="predicted"/>
<evidence type="ECO:0000313" key="1">
    <source>
        <dbReference type="EMBL" id="VDK40663.1"/>
    </source>
</evidence>
<sequence length="105" mass="12080">MLAVIDVNANLYVYHVDKECNVTKYLNIIRKENSVPFGVTPRISWCPFIPEPDDSHEDLHMIAVYFVREHGGSDIVECDKIRVAVRGSHFRDVHGSERCRDKTAH</sequence>
<evidence type="ECO:0000313" key="2">
    <source>
        <dbReference type="Proteomes" id="UP000271098"/>
    </source>
</evidence>
<accession>A0A3P6QDZ3</accession>
<dbReference type="AlphaFoldDB" id="A0A3P6QDZ3"/>